<sequence length="90" mass="10195">KLHNLIYENAKLRAWLFENTSESMNNTSGTSVTPHVDKPKLIAVTPHRKKLHASILSHSAPQPREFNVMKHRNVIAHGMFKIDPSQTSRG</sequence>
<name>A0A699TAP2_TANCI</name>
<evidence type="ECO:0000313" key="1">
    <source>
        <dbReference type="EMBL" id="GFD07237.1"/>
    </source>
</evidence>
<proteinExistence type="predicted"/>
<accession>A0A699TAP2</accession>
<protein>
    <submittedName>
        <fullName evidence="1">Uncharacterized protein</fullName>
    </submittedName>
</protein>
<dbReference type="EMBL" id="BKCJ011230199">
    <property type="protein sequence ID" value="GFD07237.1"/>
    <property type="molecule type" value="Genomic_DNA"/>
</dbReference>
<reference evidence="1" key="1">
    <citation type="journal article" date="2019" name="Sci. Rep.">
        <title>Draft genome of Tanacetum cinerariifolium, the natural source of mosquito coil.</title>
        <authorList>
            <person name="Yamashiro T."/>
            <person name="Shiraishi A."/>
            <person name="Satake H."/>
            <person name="Nakayama K."/>
        </authorList>
    </citation>
    <scope>NUCLEOTIDE SEQUENCE</scope>
</reference>
<feature type="non-terminal residue" evidence="1">
    <location>
        <position position="1"/>
    </location>
</feature>
<dbReference type="AlphaFoldDB" id="A0A699TAP2"/>
<gene>
    <name evidence="1" type="ORF">Tci_879206</name>
</gene>
<organism evidence="1">
    <name type="scientific">Tanacetum cinerariifolium</name>
    <name type="common">Dalmatian daisy</name>
    <name type="synonym">Chrysanthemum cinerariifolium</name>
    <dbReference type="NCBI Taxonomy" id="118510"/>
    <lineage>
        <taxon>Eukaryota</taxon>
        <taxon>Viridiplantae</taxon>
        <taxon>Streptophyta</taxon>
        <taxon>Embryophyta</taxon>
        <taxon>Tracheophyta</taxon>
        <taxon>Spermatophyta</taxon>
        <taxon>Magnoliopsida</taxon>
        <taxon>eudicotyledons</taxon>
        <taxon>Gunneridae</taxon>
        <taxon>Pentapetalae</taxon>
        <taxon>asterids</taxon>
        <taxon>campanulids</taxon>
        <taxon>Asterales</taxon>
        <taxon>Asteraceae</taxon>
        <taxon>Asteroideae</taxon>
        <taxon>Anthemideae</taxon>
        <taxon>Anthemidinae</taxon>
        <taxon>Tanacetum</taxon>
    </lineage>
</organism>
<comment type="caution">
    <text evidence="1">The sequence shown here is derived from an EMBL/GenBank/DDBJ whole genome shotgun (WGS) entry which is preliminary data.</text>
</comment>